<organism evidence="1">
    <name type="scientific">Chromera velia CCMP2878</name>
    <dbReference type="NCBI Taxonomy" id="1169474"/>
    <lineage>
        <taxon>Eukaryota</taxon>
        <taxon>Sar</taxon>
        <taxon>Alveolata</taxon>
        <taxon>Colpodellida</taxon>
        <taxon>Chromeraceae</taxon>
        <taxon>Chromera</taxon>
    </lineage>
</organism>
<reference evidence="1" key="1">
    <citation type="submission" date="2014-11" db="EMBL/GenBank/DDBJ databases">
        <authorList>
            <person name="Otto D Thomas"/>
            <person name="Naeem Raeece"/>
        </authorList>
    </citation>
    <scope>NUCLEOTIDE SEQUENCE</scope>
</reference>
<dbReference type="VEuPathDB" id="CryptoDB:Cvel_16267"/>
<proteinExistence type="predicted"/>
<dbReference type="AlphaFoldDB" id="A0A0G4FCY1"/>
<accession>A0A0G4FCY1</accession>
<sequence>MMEELEEVRQMLTYIGLSLDDLLPPGVPVLLQLCGFVWDGNVDAFRAGLVVHVKELVRGGLTLLHGLVYCRRPVMKKTRGERER</sequence>
<evidence type="ECO:0000313" key="1">
    <source>
        <dbReference type="EMBL" id="CEM10653.1"/>
    </source>
</evidence>
<dbReference type="EMBL" id="CDMZ01000270">
    <property type="protein sequence ID" value="CEM10653.1"/>
    <property type="molecule type" value="Genomic_DNA"/>
</dbReference>
<protein>
    <submittedName>
        <fullName evidence="1">Uncharacterized protein</fullName>
    </submittedName>
</protein>
<name>A0A0G4FCY1_9ALVE</name>
<gene>
    <name evidence="1" type="ORF">Cvel_16267</name>
</gene>